<evidence type="ECO:0000259" key="10">
    <source>
        <dbReference type="SMART" id="SM00990"/>
    </source>
</evidence>
<dbReference type="PANTHER" id="PTHR30231:SF41">
    <property type="entry name" value="DNA POLYMERASE III SUBUNIT EPSILON"/>
    <property type="match status" value="1"/>
</dbReference>
<dbReference type="InterPro" id="IPR049125">
    <property type="entry name" value="FAN1-like_WH"/>
</dbReference>
<dbReference type="SMART" id="SM00990">
    <property type="entry name" value="VRR_NUC"/>
    <property type="match status" value="1"/>
</dbReference>
<evidence type="ECO:0000256" key="1">
    <source>
        <dbReference type="ARBA" id="ARBA00001946"/>
    </source>
</evidence>
<evidence type="ECO:0000256" key="7">
    <source>
        <dbReference type="ARBA" id="ARBA00026073"/>
    </source>
</evidence>
<protein>
    <recommendedName>
        <fullName evidence="2">DNA-directed DNA polymerase</fullName>
        <ecNumber evidence="2">2.7.7.7</ecNumber>
    </recommendedName>
</protein>
<comment type="caution">
    <text evidence="11">The sequence shown here is derived from an EMBL/GenBank/DDBJ whole genome shotgun (WGS) entry which is preliminary data.</text>
</comment>
<evidence type="ECO:0000256" key="6">
    <source>
        <dbReference type="ARBA" id="ARBA00025483"/>
    </source>
</evidence>
<comment type="cofactor">
    <cofactor evidence="1">
        <name>Mg(2+)</name>
        <dbReference type="ChEBI" id="CHEBI:18420"/>
    </cofactor>
</comment>
<keyword evidence="4" id="KW-0378">Hydrolase</keyword>
<dbReference type="EMBL" id="JXYA01000018">
    <property type="protein sequence ID" value="KJZ09627.1"/>
    <property type="molecule type" value="Genomic_DNA"/>
</dbReference>
<dbReference type="FunFam" id="3.30.420.10:FF:000045">
    <property type="entry name" value="3'-5' exonuclease DinG"/>
    <property type="match status" value="1"/>
</dbReference>
<dbReference type="OrthoDB" id="9803913at2"/>
<feature type="domain" description="Exonuclease" evidence="9">
    <location>
        <begin position="555"/>
        <end position="720"/>
    </location>
</feature>
<dbReference type="Pfam" id="PF08774">
    <property type="entry name" value="VRR_NUC"/>
    <property type="match status" value="1"/>
</dbReference>
<dbReference type="GO" id="GO:0003887">
    <property type="term" value="F:DNA-directed DNA polymerase activity"/>
    <property type="evidence" value="ECO:0007669"/>
    <property type="project" value="UniProtKB-EC"/>
</dbReference>
<dbReference type="SMART" id="SM00479">
    <property type="entry name" value="EXOIII"/>
    <property type="match status" value="1"/>
</dbReference>
<evidence type="ECO:0000313" key="11">
    <source>
        <dbReference type="EMBL" id="KJZ09627.1"/>
    </source>
</evidence>
<evidence type="ECO:0000256" key="8">
    <source>
        <dbReference type="ARBA" id="ARBA00049244"/>
    </source>
</evidence>
<evidence type="ECO:0000256" key="4">
    <source>
        <dbReference type="ARBA" id="ARBA00022801"/>
    </source>
</evidence>
<dbReference type="InterPro" id="IPR012337">
    <property type="entry name" value="RNaseH-like_sf"/>
</dbReference>
<dbReference type="CDD" id="cd06127">
    <property type="entry name" value="DEDDh"/>
    <property type="match status" value="1"/>
</dbReference>
<dbReference type="PATRIC" id="fig|43658.5.peg.1904"/>
<dbReference type="InterPro" id="IPR006054">
    <property type="entry name" value="DnaQ"/>
</dbReference>
<reference evidence="11 12" key="1">
    <citation type="journal article" date="2015" name="BMC Genomics">
        <title>Genome mining reveals unlocked bioactive potential of marine Gram-negative bacteria.</title>
        <authorList>
            <person name="Machado H."/>
            <person name="Sonnenschein E.C."/>
            <person name="Melchiorsen J."/>
            <person name="Gram L."/>
        </authorList>
    </citation>
    <scope>NUCLEOTIDE SEQUENCE [LARGE SCALE GENOMIC DNA]</scope>
    <source>
        <strain evidence="11 12">S2471</strain>
    </source>
</reference>
<dbReference type="Gene3D" id="3.40.1350.10">
    <property type="match status" value="1"/>
</dbReference>
<evidence type="ECO:0000259" key="9">
    <source>
        <dbReference type="SMART" id="SM00479"/>
    </source>
</evidence>
<comment type="subunit">
    <text evidence="7">DNA polymerase III contains a core (composed of alpha, epsilon and theta chains) that associates with a tau subunit. This core dimerizes to form the POLIII' complex. PolIII' associates with the gamma complex (composed of gamma, delta, delta', psi and chi chains) and with the beta chain to form the complete DNA polymerase III complex.</text>
</comment>
<comment type="function">
    <text evidence="6">DNA polymerase III is a complex, multichain enzyme responsible for most of the replicative synthesis in bacteria. The epsilon subunit contain the editing function and is a proofreading 3'-5' exonuclease.</text>
</comment>
<dbReference type="GO" id="GO:0008408">
    <property type="term" value="F:3'-5' exonuclease activity"/>
    <property type="evidence" value="ECO:0007669"/>
    <property type="project" value="TreeGrafter"/>
</dbReference>
<evidence type="ECO:0000256" key="3">
    <source>
        <dbReference type="ARBA" id="ARBA00022722"/>
    </source>
</evidence>
<comment type="catalytic activity">
    <reaction evidence="8">
        <text>DNA(n) + a 2'-deoxyribonucleoside 5'-triphosphate = DNA(n+1) + diphosphate</text>
        <dbReference type="Rhea" id="RHEA:22508"/>
        <dbReference type="Rhea" id="RHEA-COMP:17339"/>
        <dbReference type="Rhea" id="RHEA-COMP:17340"/>
        <dbReference type="ChEBI" id="CHEBI:33019"/>
        <dbReference type="ChEBI" id="CHEBI:61560"/>
        <dbReference type="ChEBI" id="CHEBI:173112"/>
        <dbReference type="EC" id="2.7.7.7"/>
    </reaction>
</comment>
<accession>A0A0F4QSQ0</accession>
<dbReference type="Gene3D" id="3.30.420.10">
    <property type="entry name" value="Ribonuclease H-like superfamily/Ribonuclease H"/>
    <property type="match status" value="1"/>
</dbReference>
<evidence type="ECO:0000256" key="2">
    <source>
        <dbReference type="ARBA" id="ARBA00012417"/>
    </source>
</evidence>
<sequence>MLKALPEKYYLTHFNELHGFIAKTSLHLLSPVQQMLLRELASLDEDCLCLLLRIINRKRVFVTRAQLNYAEINDIDAALLALARNGLISVAQDEDSDVLLAELTKEQLQSIAAELMSSGNVSVAAPAKSAKKALWVEFVHTQSQSASLADTSVFRAHLSASVKADFEYWLFLFFGKLGGTLQQFSLRDLGVMQTRQGVATGNAHFSELAEAQSAYYYVVQNKNLKTLDLAGKVSLAKQICEQQVPVAEGPMAQARRDELTHKLACQLEQDDAQLAMAMLELSHHPKAQEKYIRALYSAGEYQACQAQLEAVLACPQNEELLIFAEDFSALKFTTKRTSVLTDMLRQSGTPIALDEAYVGYPEQGAIAWYRRQGCQAFHGENQFWRMLFVLAFWPALYESDASAPSNEFDLTPKSLKYNQFYEVHSEQIEQILAGITDNQSLFDWLLHQAGSHFGKPNRLVFWHQPGIDLLLMVARLIPIAPLKAHLRAMCKDFKMLKDGYPDLICINGTDVSFVEIKAPGDSLRRNQLVTIRRLMESGFKVDIQQVRWQIAPQQAYVVIDVETTGGKKEFDRITEIAMLKVVDGEVTQRWQSLVNPLRRIPKYITELTGISNEMVADAPRFSEVAQQVEDFMQDAIFVAHNVNFDMGFIKAEFARLEQTFQKPKLCTVQQARKWLPGLKSYALNNVCRELGITLTQHHRAMADAQATAELFVMINAQRLAHQQPLT</sequence>
<evidence type="ECO:0000313" key="12">
    <source>
        <dbReference type="Proteomes" id="UP000033452"/>
    </source>
</evidence>
<dbReference type="Pfam" id="PF21315">
    <property type="entry name" value="FAN1_HTH"/>
    <property type="match status" value="1"/>
</dbReference>
<keyword evidence="3" id="KW-0540">Nuclease</keyword>
<gene>
    <name evidence="11" type="ORF">TW77_09005</name>
</gene>
<dbReference type="InterPro" id="IPR036397">
    <property type="entry name" value="RNaseH_sf"/>
</dbReference>
<dbReference type="InterPro" id="IPR014883">
    <property type="entry name" value="VRR_NUC"/>
</dbReference>
<name>A0A0F4QSQ0_9GAMM</name>
<dbReference type="AlphaFoldDB" id="A0A0F4QSQ0"/>
<dbReference type="InterPro" id="IPR013520">
    <property type="entry name" value="Ribonucl_H"/>
</dbReference>
<proteinExistence type="predicted"/>
<dbReference type="GO" id="GO:0005829">
    <property type="term" value="C:cytosol"/>
    <property type="evidence" value="ECO:0007669"/>
    <property type="project" value="TreeGrafter"/>
</dbReference>
<dbReference type="GO" id="GO:0045004">
    <property type="term" value="P:DNA replication proofreading"/>
    <property type="evidence" value="ECO:0007669"/>
    <property type="project" value="TreeGrafter"/>
</dbReference>
<dbReference type="GO" id="GO:0003677">
    <property type="term" value="F:DNA binding"/>
    <property type="evidence" value="ECO:0007669"/>
    <property type="project" value="InterPro"/>
</dbReference>
<dbReference type="SUPFAM" id="SSF53098">
    <property type="entry name" value="Ribonuclease H-like"/>
    <property type="match status" value="1"/>
</dbReference>
<keyword evidence="12" id="KW-1185">Reference proteome</keyword>
<organism evidence="11 12">
    <name type="scientific">Pseudoalteromonas rubra</name>
    <dbReference type="NCBI Taxonomy" id="43658"/>
    <lineage>
        <taxon>Bacteria</taxon>
        <taxon>Pseudomonadati</taxon>
        <taxon>Pseudomonadota</taxon>
        <taxon>Gammaproteobacteria</taxon>
        <taxon>Alteromonadales</taxon>
        <taxon>Pseudoalteromonadaceae</taxon>
        <taxon>Pseudoalteromonas</taxon>
    </lineage>
</organism>
<dbReference type="Proteomes" id="UP000033452">
    <property type="component" value="Unassembled WGS sequence"/>
</dbReference>
<dbReference type="RefSeq" id="WP_046004650.1">
    <property type="nucleotide sequence ID" value="NZ_JXYA01000018.1"/>
</dbReference>
<dbReference type="NCBIfam" id="TIGR00573">
    <property type="entry name" value="dnaq"/>
    <property type="match status" value="1"/>
</dbReference>
<dbReference type="PANTHER" id="PTHR30231">
    <property type="entry name" value="DNA POLYMERASE III SUBUNIT EPSILON"/>
    <property type="match status" value="1"/>
</dbReference>
<dbReference type="InterPro" id="IPR011856">
    <property type="entry name" value="tRNA_endonuc-like_dom_sf"/>
</dbReference>
<evidence type="ECO:0000256" key="5">
    <source>
        <dbReference type="ARBA" id="ARBA00022839"/>
    </source>
</evidence>
<feature type="domain" description="VRR-NUC" evidence="10">
    <location>
        <begin position="436"/>
        <end position="548"/>
    </location>
</feature>
<keyword evidence="5" id="KW-0269">Exonuclease</keyword>
<dbReference type="EC" id="2.7.7.7" evidence="2"/>
<dbReference type="Pfam" id="PF00929">
    <property type="entry name" value="RNase_T"/>
    <property type="match status" value="1"/>
</dbReference>